<proteinExistence type="predicted"/>
<keyword evidence="1" id="KW-1133">Transmembrane helix</keyword>
<keyword evidence="3" id="KW-1185">Reference proteome</keyword>
<protein>
    <recommendedName>
        <fullName evidence="4">Transmembrane protein</fullName>
    </recommendedName>
</protein>
<feature type="transmembrane region" description="Helical" evidence="1">
    <location>
        <begin position="113"/>
        <end position="135"/>
    </location>
</feature>
<gene>
    <name evidence="2" type="ORF">HAX54_030197</name>
</gene>
<comment type="caution">
    <text evidence="2">The sequence shown here is derived from an EMBL/GenBank/DDBJ whole genome shotgun (WGS) entry which is preliminary data.</text>
</comment>
<keyword evidence="1" id="KW-0812">Transmembrane</keyword>
<keyword evidence="1" id="KW-0472">Membrane</keyword>
<evidence type="ECO:0000313" key="3">
    <source>
        <dbReference type="Proteomes" id="UP000823775"/>
    </source>
</evidence>
<evidence type="ECO:0008006" key="4">
    <source>
        <dbReference type="Google" id="ProtNLM"/>
    </source>
</evidence>
<sequence length="139" mass="16417">MTHSHESQLRKLAQSLPALISMSVKKEIKYVFDSFSKLCCRVDVVERVVTSLQIEVWVMKRRIWEMLAMMQMLRPMMMMMRNRIREFLPSFGFHAYIGDNVFSYSWGGMSVSPVVIIVEFFILVRLVLDIFVALVRRNF</sequence>
<organism evidence="2 3">
    <name type="scientific">Datura stramonium</name>
    <name type="common">Jimsonweed</name>
    <name type="synonym">Common thornapple</name>
    <dbReference type="NCBI Taxonomy" id="4076"/>
    <lineage>
        <taxon>Eukaryota</taxon>
        <taxon>Viridiplantae</taxon>
        <taxon>Streptophyta</taxon>
        <taxon>Embryophyta</taxon>
        <taxon>Tracheophyta</taxon>
        <taxon>Spermatophyta</taxon>
        <taxon>Magnoliopsida</taxon>
        <taxon>eudicotyledons</taxon>
        <taxon>Gunneridae</taxon>
        <taxon>Pentapetalae</taxon>
        <taxon>asterids</taxon>
        <taxon>lamiids</taxon>
        <taxon>Solanales</taxon>
        <taxon>Solanaceae</taxon>
        <taxon>Solanoideae</taxon>
        <taxon>Datureae</taxon>
        <taxon>Datura</taxon>
    </lineage>
</organism>
<evidence type="ECO:0000256" key="1">
    <source>
        <dbReference type="SAM" id="Phobius"/>
    </source>
</evidence>
<reference evidence="2 3" key="1">
    <citation type="journal article" date="2021" name="BMC Genomics">
        <title>Datura genome reveals duplications of psychoactive alkaloid biosynthetic genes and high mutation rate following tissue culture.</title>
        <authorList>
            <person name="Rajewski A."/>
            <person name="Carter-House D."/>
            <person name="Stajich J."/>
            <person name="Litt A."/>
        </authorList>
    </citation>
    <scope>NUCLEOTIDE SEQUENCE [LARGE SCALE GENOMIC DNA]</scope>
    <source>
        <strain evidence="2">AR-01</strain>
    </source>
</reference>
<accession>A0ABS8V7C4</accession>
<feature type="transmembrane region" description="Helical" evidence="1">
    <location>
        <begin position="87"/>
        <end position="107"/>
    </location>
</feature>
<dbReference type="Proteomes" id="UP000823775">
    <property type="component" value="Unassembled WGS sequence"/>
</dbReference>
<evidence type="ECO:0000313" key="2">
    <source>
        <dbReference type="EMBL" id="MCD9643076.1"/>
    </source>
</evidence>
<dbReference type="EMBL" id="JACEIK010003775">
    <property type="protein sequence ID" value="MCD9643076.1"/>
    <property type="molecule type" value="Genomic_DNA"/>
</dbReference>
<name>A0ABS8V7C4_DATST</name>